<reference evidence="1 2" key="1">
    <citation type="submission" date="2018-02" db="EMBL/GenBank/DDBJ databases">
        <title>Draft genome of wild Prunus yedoensis var. nudiflora.</title>
        <authorList>
            <person name="Baek S."/>
            <person name="Kim J.-H."/>
            <person name="Choi K."/>
            <person name="Kim G.-B."/>
            <person name="Cho A."/>
            <person name="Jang H."/>
            <person name="Shin C.-H."/>
            <person name="Yu H.-J."/>
            <person name="Mun J.-H."/>
        </authorList>
    </citation>
    <scope>NUCLEOTIDE SEQUENCE [LARGE SCALE GENOMIC DNA]</scope>
    <source>
        <strain evidence="2">cv. Jeju island</strain>
        <tissue evidence="1">Leaf</tissue>
    </source>
</reference>
<comment type="caution">
    <text evidence="1">The sequence shown here is derived from an EMBL/GenBank/DDBJ whole genome shotgun (WGS) entry which is preliminary data.</text>
</comment>
<proteinExistence type="predicted"/>
<dbReference type="EMBL" id="PJQY01000078">
    <property type="protein sequence ID" value="PQQ19169.1"/>
    <property type="molecule type" value="Genomic_DNA"/>
</dbReference>
<keyword evidence="2" id="KW-1185">Reference proteome</keyword>
<sequence length="78" mass="9000">MEVCRPRQSPVGEGKKGSNPKFTISFCSENSAIFRDFRLAVDVRLKGGSLVGFKYQLEFQYLQVVVWSEVYAKRRFAF</sequence>
<accession>A0A314ZIM0</accession>
<dbReference type="Proteomes" id="UP000250321">
    <property type="component" value="Unassembled WGS sequence"/>
</dbReference>
<evidence type="ECO:0000313" key="2">
    <source>
        <dbReference type="Proteomes" id="UP000250321"/>
    </source>
</evidence>
<gene>
    <name evidence="1" type="ORF">Pyn_16315</name>
</gene>
<organism evidence="1 2">
    <name type="scientific">Prunus yedoensis var. nudiflora</name>
    <dbReference type="NCBI Taxonomy" id="2094558"/>
    <lineage>
        <taxon>Eukaryota</taxon>
        <taxon>Viridiplantae</taxon>
        <taxon>Streptophyta</taxon>
        <taxon>Embryophyta</taxon>
        <taxon>Tracheophyta</taxon>
        <taxon>Spermatophyta</taxon>
        <taxon>Magnoliopsida</taxon>
        <taxon>eudicotyledons</taxon>
        <taxon>Gunneridae</taxon>
        <taxon>Pentapetalae</taxon>
        <taxon>rosids</taxon>
        <taxon>fabids</taxon>
        <taxon>Rosales</taxon>
        <taxon>Rosaceae</taxon>
        <taxon>Amygdaloideae</taxon>
        <taxon>Amygdaleae</taxon>
        <taxon>Prunus</taxon>
    </lineage>
</organism>
<evidence type="ECO:0000313" key="1">
    <source>
        <dbReference type="EMBL" id="PQQ19169.1"/>
    </source>
</evidence>
<dbReference type="AlphaFoldDB" id="A0A314ZIM0"/>
<name>A0A314ZIM0_PRUYE</name>
<protein>
    <submittedName>
        <fullName evidence="1">Uncharacterized protein</fullName>
    </submittedName>
</protein>